<evidence type="ECO:0000256" key="2">
    <source>
        <dbReference type="SAM" id="Coils"/>
    </source>
</evidence>
<organism evidence="4 5">
    <name type="scientific">Collibacillus ludicampi</name>
    <dbReference type="NCBI Taxonomy" id="2771369"/>
    <lineage>
        <taxon>Bacteria</taxon>
        <taxon>Bacillati</taxon>
        <taxon>Bacillota</taxon>
        <taxon>Bacilli</taxon>
        <taxon>Bacillales</taxon>
        <taxon>Alicyclobacillaceae</taxon>
        <taxon>Collibacillus</taxon>
    </lineage>
</organism>
<dbReference type="CDD" id="cd00093">
    <property type="entry name" value="HTH_XRE"/>
    <property type="match status" value="1"/>
</dbReference>
<keyword evidence="1" id="KW-0802">TPR repeat</keyword>
<dbReference type="Gene3D" id="1.10.260.40">
    <property type="entry name" value="lambda repressor-like DNA-binding domains"/>
    <property type="match status" value="1"/>
</dbReference>
<feature type="coiled-coil region" evidence="2">
    <location>
        <begin position="78"/>
        <end position="140"/>
    </location>
</feature>
<feature type="repeat" description="TPR" evidence="1">
    <location>
        <begin position="309"/>
        <end position="342"/>
    </location>
</feature>
<keyword evidence="2" id="KW-0175">Coiled coil</keyword>
<dbReference type="PROSITE" id="PS50943">
    <property type="entry name" value="HTH_CROC1"/>
    <property type="match status" value="1"/>
</dbReference>
<evidence type="ECO:0000313" key="4">
    <source>
        <dbReference type="EMBL" id="GIM45585.1"/>
    </source>
</evidence>
<dbReference type="InterPro" id="IPR011990">
    <property type="entry name" value="TPR-like_helical_dom_sf"/>
</dbReference>
<dbReference type="Proteomes" id="UP001057291">
    <property type="component" value="Unassembled WGS sequence"/>
</dbReference>
<dbReference type="Pfam" id="PF01381">
    <property type="entry name" value="HTH_3"/>
    <property type="match status" value="1"/>
</dbReference>
<comment type="caution">
    <text evidence="4">The sequence shown here is derived from an EMBL/GenBank/DDBJ whole genome shotgun (WGS) entry which is preliminary data.</text>
</comment>
<evidence type="ECO:0000313" key="5">
    <source>
        <dbReference type="Proteomes" id="UP001057291"/>
    </source>
</evidence>
<dbReference type="InterPro" id="IPR001387">
    <property type="entry name" value="Cro/C1-type_HTH"/>
</dbReference>
<dbReference type="InterPro" id="IPR019734">
    <property type="entry name" value="TPR_rpt"/>
</dbReference>
<gene>
    <name evidence="4" type="ORF">DNHGIG_11340</name>
</gene>
<name>A0AAV4LCW0_9BACL</name>
<feature type="domain" description="HTH cro/C1-type" evidence="3">
    <location>
        <begin position="9"/>
        <end position="62"/>
    </location>
</feature>
<dbReference type="Gene3D" id="1.25.40.10">
    <property type="entry name" value="Tetratricopeptide repeat domain"/>
    <property type="match status" value="3"/>
</dbReference>
<dbReference type="Pfam" id="PF13424">
    <property type="entry name" value="TPR_12"/>
    <property type="match status" value="2"/>
</dbReference>
<dbReference type="EMBL" id="BOQE01000001">
    <property type="protein sequence ID" value="GIM45585.1"/>
    <property type="molecule type" value="Genomic_DNA"/>
</dbReference>
<evidence type="ECO:0000259" key="3">
    <source>
        <dbReference type="PROSITE" id="PS50943"/>
    </source>
</evidence>
<dbReference type="Pfam" id="PF13174">
    <property type="entry name" value="TPR_6"/>
    <property type="match status" value="1"/>
</dbReference>
<reference evidence="4" key="1">
    <citation type="journal article" date="2023" name="Int. J. Syst. Evol. Microbiol.">
        <title>Collibacillus ludicampi gen. nov., sp. nov., a new soil bacterium of the family Alicyclobacillaceae.</title>
        <authorList>
            <person name="Jojima T."/>
            <person name="Ioku Y."/>
            <person name="Fukuta Y."/>
            <person name="Shirasaka N."/>
            <person name="Matsumura Y."/>
            <person name="Mori M."/>
        </authorList>
    </citation>
    <scope>NUCLEOTIDE SEQUENCE</scope>
    <source>
        <strain evidence="4">TP075</strain>
    </source>
</reference>
<dbReference type="SMART" id="SM00028">
    <property type="entry name" value="TPR"/>
    <property type="match status" value="7"/>
</dbReference>
<dbReference type="PANTHER" id="PTHR10098">
    <property type="entry name" value="RAPSYN-RELATED"/>
    <property type="match status" value="1"/>
</dbReference>
<sequence>MAKTLGMKIRDLRIKKGYTQTDLAEGLVTPSMISQIEADKANPSYKLLEALAKRLEVSIDYFLNDIQEKLELDSRYKLARAMMQSQDYEKAIEILKELLNSPGMQSFEVKFDLAEAYLKNEDYEQAVEQLETLYREVSLDKDRRLVVQVLDQLAYCKIQRNDYILARHFLLQALRETRRLDEADRALKGKVLRKLADATAYLGPYEDAIEYYEDALTALQGTTELFEIGKAYEGLGDMFGKLEDFRKASDYTRSAITMYKSDHRVTNVGECKTKLGIYLSRLGDYEEAKRVYQEVLEDYQEQENDEQMGYVYVRMGELYSFMGDYEQAMEYCQRGLAMIPEQSSLKAVSLEIFGRVAWEMKSAELAVASLSQAAARFEKENLYSELIHVHTRLSHIYQSQGDLAAANTAMLQATRAMEESLKMKGLYL</sequence>
<dbReference type="GO" id="GO:0003677">
    <property type="term" value="F:DNA binding"/>
    <property type="evidence" value="ECO:0007669"/>
    <property type="project" value="InterPro"/>
</dbReference>
<dbReference type="AlphaFoldDB" id="A0AAV4LCW0"/>
<dbReference type="InterPro" id="IPR010982">
    <property type="entry name" value="Lambda_DNA-bd_dom_sf"/>
</dbReference>
<protein>
    <recommendedName>
        <fullName evidence="3">HTH cro/C1-type domain-containing protein</fullName>
    </recommendedName>
</protein>
<keyword evidence="5" id="KW-1185">Reference proteome</keyword>
<evidence type="ECO:0000256" key="1">
    <source>
        <dbReference type="PROSITE-ProRule" id="PRU00339"/>
    </source>
</evidence>
<accession>A0AAV4LCW0</accession>
<dbReference type="SMART" id="SM00530">
    <property type="entry name" value="HTH_XRE"/>
    <property type="match status" value="1"/>
</dbReference>
<dbReference type="PROSITE" id="PS50005">
    <property type="entry name" value="TPR"/>
    <property type="match status" value="1"/>
</dbReference>
<dbReference type="SUPFAM" id="SSF48452">
    <property type="entry name" value="TPR-like"/>
    <property type="match status" value="2"/>
</dbReference>
<proteinExistence type="predicted"/>
<dbReference type="PANTHER" id="PTHR10098:SF108">
    <property type="entry name" value="TETRATRICOPEPTIDE REPEAT PROTEIN 28"/>
    <property type="match status" value="1"/>
</dbReference>
<dbReference type="RefSeq" id="WP_282198772.1">
    <property type="nucleotide sequence ID" value="NZ_BOQE01000001.1"/>
</dbReference>
<dbReference type="SUPFAM" id="SSF47413">
    <property type="entry name" value="lambda repressor-like DNA-binding domains"/>
    <property type="match status" value="1"/>
</dbReference>